<keyword evidence="2" id="KW-1185">Reference proteome</keyword>
<evidence type="ECO:0000313" key="2">
    <source>
        <dbReference type="Proteomes" id="UP001140066"/>
    </source>
</evidence>
<proteinExistence type="predicted"/>
<dbReference type="EMBL" id="JANBUK010001631">
    <property type="protein sequence ID" value="KAJ2778952.1"/>
    <property type="molecule type" value="Genomic_DNA"/>
</dbReference>
<reference evidence="1" key="1">
    <citation type="submission" date="2022-07" db="EMBL/GenBank/DDBJ databases">
        <title>Phylogenomic reconstructions and comparative analyses of Kickxellomycotina fungi.</title>
        <authorList>
            <person name="Reynolds N.K."/>
            <person name="Stajich J.E."/>
            <person name="Barry K."/>
            <person name="Grigoriev I.V."/>
            <person name="Crous P."/>
            <person name="Smith M.E."/>
        </authorList>
    </citation>
    <scope>NUCLEOTIDE SEQUENCE</scope>
    <source>
        <strain evidence="1">BCRC 34191</strain>
    </source>
</reference>
<accession>A0ACC1KA74</accession>
<sequence length="78" mass="8885">MAIDTPDLAQPVTVVRKSGKKGKQFTTKDSMLNIINQVSQVEESRLDKKMQRQKTIKKLVNDKESRSQANKAKKNSRL</sequence>
<comment type="caution">
    <text evidence="1">The sequence shown here is derived from an EMBL/GenBank/DDBJ whole genome shotgun (WGS) entry which is preliminary data.</text>
</comment>
<feature type="non-terminal residue" evidence="1">
    <location>
        <position position="78"/>
    </location>
</feature>
<evidence type="ECO:0000313" key="1">
    <source>
        <dbReference type="EMBL" id="KAJ2778952.1"/>
    </source>
</evidence>
<protein>
    <submittedName>
        <fullName evidence="1">Uncharacterized protein</fullName>
    </submittedName>
</protein>
<dbReference type="Proteomes" id="UP001140066">
    <property type="component" value="Unassembled WGS sequence"/>
</dbReference>
<name>A0ACC1KA74_9FUNG</name>
<organism evidence="1 2">
    <name type="scientific">Coemansia linderi</name>
    <dbReference type="NCBI Taxonomy" id="2663919"/>
    <lineage>
        <taxon>Eukaryota</taxon>
        <taxon>Fungi</taxon>
        <taxon>Fungi incertae sedis</taxon>
        <taxon>Zoopagomycota</taxon>
        <taxon>Kickxellomycotina</taxon>
        <taxon>Kickxellomycetes</taxon>
        <taxon>Kickxellales</taxon>
        <taxon>Kickxellaceae</taxon>
        <taxon>Coemansia</taxon>
    </lineage>
</organism>
<gene>
    <name evidence="1" type="ORF">GGI18_003989</name>
</gene>